<reference evidence="8" key="1">
    <citation type="submission" date="2023-10" db="EMBL/GenBank/DDBJ databases">
        <authorList>
            <person name="Chen Y."/>
            <person name="Shah S."/>
            <person name="Dougan E. K."/>
            <person name="Thang M."/>
            <person name="Chan C."/>
        </authorList>
    </citation>
    <scope>NUCLEOTIDE SEQUENCE [LARGE SCALE GENOMIC DNA]</scope>
</reference>
<evidence type="ECO:0000256" key="6">
    <source>
        <dbReference type="SAM" id="MobiDB-lite"/>
    </source>
</evidence>
<evidence type="ECO:0000256" key="3">
    <source>
        <dbReference type="ARBA" id="ARBA00022741"/>
    </source>
</evidence>
<keyword evidence="5" id="KW-0067">ATP-binding</keyword>
<name>A0ABN9VEH7_9DINO</name>
<evidence type="ECO:0000256" key="2">
    <source>
        <dbReference type="ARBA" id="ARBA00022679"/>
    </source>
</evidence>
<comment type="caution">
    <text evidence="8">The sequence shown here is derived from an EMBL/GenBank/DDBJ whole genome shotgun (WGS) entry which is preliminary data.</text>
</comment>
<feature type="region of interest" description="Disordered" evidence="6">
    <location>
        <begin position="285"/>
        <end position="315"/>
    </location>
</feature>
<dbReference type="PROSITE" id="PS50011">
    <property type="entry name" value="PROTEIN_KINASE_DOM"/>
    <property type="match status" value="1"/>
</dbReference>
<sequence length="330" mass="36792">MDSTHAGVQVLFGTRLSDGMEVVVKTRERPGSFKGSWEEREWRETTVAQLNMPQIDSVCEYIEVYETPSKYYVIMERVSGMDLFEHLQQGRVEQEDARQILHQILGALDAMHSAGRIHKDLKLENVMVDMSSPKARRRSCNGSPTSVEAKLIDFDTVQDWEPSSPKSVDVLGTDGYISPEAYAGDYSPASDVYCAGVIMYMLLTGSTPFRTEIFDDRPGENWVGSPAMRRIQNRLRREKVDFTRPPLNRSPDAQGLVMRMMAFDPNERPTAAEALQDRWFRLVGDMPPESSLSPTSSHQSTCASSRGGSPTGPAGAAGCLASLRLWPGRH</sequence>
<gene>
    <name evidence="8" type="ORF">PCOR1329_LOCUS57074</name>
</gene>
<proteinExistence type="predicted"/>
<dbReference type="PANTHER" id="PTHR24349">
    <property type="entry name" value="SERINE/THREONINE-PROTEIN KINASE"/>
    <property type="match status" value="1"/>
</dbReference>
<evidence type="ECO:0000256" key="4">
    <source>
        <dbReference type="ARBA" id="ARBA00022777"/>
    </source>
</evidence>
<dbReference type="SMART" id="SM00220">
    <property type="entry name" value="S_TKc"/>
    <property type="match status" value="1"/>
</dbReference>
<keyword evidence="2" id="KW-0808">Transferase</keyword>
<dbReference type="Gene3D" id="1.10.510.10">
    <property type="entry name" value="Transferase(Phosphotransferase) domain 1"/>
    <property type="match status" value="1"/>
</dbReference>
<keyword evidence="3" id="KW-0547">Nucleotide-binding</keyword>
<evidence type="ECO:0000313" key="8">
    <source>
        <dbReference type="EMBL" id="CAK0871165.1"/>
    </source>
</evidence>
<dbReference type="Proteomes" id="UP001189429">
    <property type="component" value="Unassembled WGS sequence"/>
</dbReference>
<feature type="domain" description="Protein kinase" evidence="7">
    <location>
        <begin position="1"/>
        <end position="280"/>
    </location>
</feature>
<dbReference type="InterPro" id="IPR011009">
    <property type="entry name" value="Kinase-like_dom_sf"/>
</dbReference>
<evidence type="ECO:0000259" key="7">
    <source>
        <dbReference type="PROSITE" id="PS50011"/>
    </source>
</evidence>
<keyword evidence="9" id="KW-1185">Reference proteome</keyword>
<dbReference type="SUPFAM" id="SSF56112">
    <property type="entry name" value="Protein kinase-like (PK-like)"/>
    <property type="match status" value="1"/>
</dbReference>
<keyword evidence="4" id="KW-0418">Kinase</keyword>
<organism evidence="8 9">
    <name type="scientific">Prorocentrum cordatum</name>
    <dbReference type="NCBI Taxonomy" id="2364126"/>
    <lineage>
        <taxon>Eukaryota</taxon>
        <taxon>Sar</taxon>
        <taxon>Alveolata</taxon>
        <taxon>Dinophyceae</taxon>
        <taxon>Prorocentrales</taxon>
        <taxon>Prorocentraceae</taxon>
        <taxon>Prorocentrum</taxon>
    </lineage>
</organism>
<evidence type="ECO:0000256" key="5">
    <source>
        <dbReference type="ARBA" id="ARBA00022840"/>
    </source>
</evidence>
<dbReference type="InterPro" id="IPR050205">
    <property type="entry name" value="CDPK_Ser/Thr_kinases"/>
</dbReference>
<dbReference type="Pfam" id="PF00069">
    <property type="entry name" value="Pkinase"/>
    <property type="match status" value="1"/>
</dbReference>
<accession>A0ABN9VEH7</accession>
<evidence type="ECO:0000313" key="9">
    <source>
        <dbReference type="Proteomes" id="UP001189429"/>
    </source>
</evidence>
<feature type="compositionally biased region" description="Low complexity" evidence="6">
    <location>
        <begin position="287"/>
        <end position="315"/>
    </location>
</feature>
<dbReference type="CDD" id="cd14014">
    <property type="entry name" value="STKc_PknB_like"/>
    <property type="match status" value="1"/>
</dbReference>
<evidence type="ECO:0000256" key="1">
    <source>
        <dbReference type="ARBA" id="ARBA00022527"/>
    </source>
</evidence>
<dbReference type="InterPro" id="IPR000719">
    <property type="entry name" value="Prot_kinase_dom"/>
</dbReference>
<dbReference type="EMBL" id="CAUYUJ010017040">
    <property type="protein sequence ID" value="CAK0871165.1"/>
    <property type="molecule type" value="Genomic_DNA"/>
</dbReference>
<keyword evidence="1" id="KW-0723">Serine/threonine-protein kinase</keyword>
<protein>
    <recommendedName>
        <fullName evidence="7">Protein kinase domain-containing protein</fullName>
    </recommendedName>
</protein>